<feature type="transmembrane region" description="Helical" evidence="1">
    <location>
        <begin position="43"/>
        <end position="66"/>
    </location>
</feature>
<gene>
    <name evidence="2" type="ORF">HNR53_004692</name>
</gene>
<keyword evidence="3" id="KW-1185">Reference proteome</keyword>
<dbReference type="EMBL" id="JACHGK010000038">
    <property type="protein sequence ID" value="MBB6447967.1"/>
    <property type="molecule type" value="Genomic_DNA"/>
</dbReference>
<keyword evidence="1" id="KW-0472">Membrane</keyword>
<dbReference type="Proteomes" id="UP000531594">
    <property type="component" value="Unassembled WGS sequence"/>
</dbReference>
<accession>A0A7X0HW34</accession>
<comment type="caution">
    <text evidence="2">The sequence shown here is derived from an EMBL/GenBank/DDBJ whole genome shotgun (WGS) entry which is preliminary data.</text>
</comment>
<organism evidence="2 3">
    <name type="scientific">Bacillus benzoevorans</name>
    <dbReference type="NCBI Taxonomy" id="1456"/>
    <lineage>
        <taxon>Bacteria</taxon>
        <taxon>Bacillati</taxon>
        <taxon>Bacillota</taxon>
        <taxon>Bacilli</taxon>
        <taxon>Bacillales</taxon>
        <taxon>Bacillaceae</taxon>
        <taxon>Bacillus</taxon>
    </lineage>
</organism>
<name>A0A7X0HW34_9BACI</name>
<dbReference type="AlphaFoldDB" id="A0A7X0HW34"/>
<evidence type="ECO:0000313" key="2">
    <source>
        <dbReference type="EMBL" id="MBB6447967.1"/>
    </source>
</evidence>
<feature type="transmembrane region" description="Helical" evidence="1">
    <location>
        <begin position="73"/>
        <end position="93"/>
    </location>
</feature>
<keyword evidence="1" id="KW-1133">Transmembrane helix</keyword>
<evidence type="ECO:0000256" key="1">
    <source>
        <dbReference type="SAM" id="Phobius"/>
    </source>
</evidence>
<proteinExistence type="predicted"/>
<sequence length="100" mass="11113">MGIQVAAAALGYLLLLVLAYETNIFMNSEEERSEKIINRAYNNAFAILTFGLFIVYILVQIPLIYIDSQTTSFLLLVSKFISVLTLGGSLFILNRKGCNS</sequence>
<dbReference type="RefSeq" id="WP_184530398.1">
    <property type="nucleotide sequence ID" value="NZ_JACHGK010000038.1"/>
</dbReference>
<protein>
    <submittedName>
        <fullName evidence="2">Uncharacterized protein</fullName>
    </submittedName>
</protein>
<reference evidence="2 3" key="1">
    <citation type="submission" date="2020-08" db="EMBL/GenBank/DDBJ databases">
        <title>Genomic Encyclopedia of Type Strains, Phase IV (KMG-IV): sequencing the most valuable type-strain genomes for metagenomic binning, comparative biology and taxonomic classification.</title>
        <authorList>
            <person name="Goeker M."/>
        </authorList>
    </citation>
    <scope>NUCLEOTIDE SEQUENCE [LARGE SCALE GENOMIC DNA]</scope>
    <source>
        <strain evidence="2 3">DSM 5391</strain>
    </source>
</reference>
<keyword evidence="1" id="KW-0812">Transmembrane</keyword>
<evidence type="ECO:0000313" key="3">
    <source>
        <dbReference type="Proteomes" id="UP000531594"/>
    </source>
</evidence>